<dbReference type="PANTHER" id="PTHR31061:SF24">
    <property type="entry name" value="LD22376P"/>
    <property type="match status" value="1"/>
</dbReference>
<feature type="transmembrane region" description="Helical" evidence="1">
    <location>
        <begin position="319"/>
        <end position="341"/>
    </location>
</feature>
<proteinExistence type="predicted"/>
<gene>
    <name evidence="3" type="ORF">ACAOBT_LOCUS1866</name>
</gene>
<sequence>MLFTKSCSLIIISAIITVIAIYAILIIFGYLTINLWKKYMYNKEDDIENKEKGSTKSRIHSLDTFRGVIIVMMIFANFGCGDYEYLNHAKWNGLHIADLIFPSFVWIMGVCIPISLTSSFKKKLSNREMILNVLKRSTKLFLLGIFLGSGVDLSYLRIFGVLQRFGIAYFVVCLICIYIMDRTSPDIINEVEEVSSIKLYFSDILRVYMGWIIVIIITAIHTIIVFTVAAPGCPRGYLGPGGLHQNSSYENCIGGATGYIDGLILGNHRYQYPTIYRVYEAKPFDPEGVIGCLTTILQAYLGVQAGVTLLVYKKHSERLFRWLIWGIITGLVGGALCGFSKENGVIPVNKNLWSLSFVLITSCFDFTFLSLCYLLVDHKKKWSGKPFLFAGMNAILMYIGHEMTETHFPIRWYLHNEYSTDIRRTHFVALLSDTWGACFWLLISYYLYKIKYFLVI</sequence>
<evidence type="ECO:0000259" key="2">
    <source>
        <dbReference type="Pfam" id="PF07786"/>
    </source>
</evidence>
<evidence type="ECO:0000256" key="1">
    <source>
        <dbReference type="SAM" id="Phobius"/>
    </source>
</evidence>
<feature type="domain" description="Heparan-alpha-glucosaminide N-acetyltransferase catalytic" evidence="2">
    <location>
        <begin position="58"/>
        <end position="175"/>
    </location>
</feature>
<dbReference type="Pfam" id="PF07786">
    <property type="entry name" value="HGSNAT_cat"/>
    <property type="match status" value="1"/>
</dbReference>
<feature type="transmembrane region" description="Helical" evidence="1">
    <location>
        <begin position="12"/>
        <end position="33"/>
    </location>
</feature>
<accession>A0A9P0JM16</accession>
<feature type="transmembrane region" description="Helical" evidence="1">
    <location>
        <begin position="424"/>
        <end position="448"/>
    </location>
</feature>
<evidence type="ECO:0000313" key="4">
    <source>
        <dbReference type="Proteomes" id="UP001152888"/>
    </source>
</evidence>
<keyword evidence="4" id="KW-1185">Reference proteome</keyword>
<keyword evidence="1" id="KW-1133">Transmembrane helix</keyword>
<reference evidence="3" key="1">
    <citation type="submission" date="2022-03" db="EMBL/GenBank/DDBJ databases">
        <authorList>
            <person name="Sayadi A."/>
        </authorList>
    </citation>
    <scope>NUCLEOTIDE SEQUENCE</scope>
</reference>
<dbReference type="PANTHER" id="PTHR31061">
    <property type="entry name" value="LD22376P"/>
    <property type="match status" value="1"/>
</dbReference>
<dbReference type="OrthoDB" id="2149840at2759"/>
<feature type="transmembrane region" description="Helical" evidence="1">
    <location>
        <begin position="162"/>
        <end position="180"/>
    </location>
</feature>
<comment type="caution">
    <text evidence="3">The sequence shown here is derived from an EMBL/GenBank/DDBJ whole genome shotgun (WGS) entry which is preliminary data.</text>
</comment>
<feature type="transmembrane region" description="Helical" evidence="1">
    <location>
        <begin position="288"/>
        <end position="312"/>
    </location>
</feature>
<feature type="transmembrane region" description="Helical" evidence="1">
    <location>
        <begin position="99"/>
        <end position="120"/>
    </location>
</feature>
<keyword evidence="1" id="KW-0472">Membrane</keyword>
<organism evidence="3 4">
    <name type="scientific">Acanthoscelides obtectus</name>
    <name type="common">Bean weevil</name>
    <name type="synonym">Bruchus obtectus</name>
    <dbReference type="NCBI Taxonomy" id="200917"/>
    <lineage>
        <taxon>Eukaryota</taxon>
        <taxon>Metazoa</taxon>
        <taxon>Ecdysozoa</taxon>
        <taxon>Arthropoda</taxon>
        <taxon>Hexapoda</taxon>
        <taxon>Insecta</taxon>
        <taxon>Pterygota</taxon>
        <taxon>Neoptera</taxon>
        <taxon>Endopterygota</taxon>
        <taxon>Coleoptera</taxon>
        <taxon>Polyphaga</taxon>
        <taxon>Cucujiformia</taxon>
        <taxon>Chrysomeloidea</taxon>
        <taxon>Chrysomelidae</taxon>
        <taxon>Bruchinae</taxon>
        <taxon>Bruchini</taxon>
        <taxon>Acanthoscelides</taxon>
    </lineage>
</organism>
<dbReference type="Proteomes" id="UP001152888">
    <property type="component" value="Unassembled WGS sequence"/>
</dbReference>
<dbReference type="AlphaFoldDB" id="A0A9P0JM16"/>
<name>A0A9P0JM16_ACAOB</name>
<feature type="transmembrane region" description="Helical" evidence="1">
    <location>
        <begin position="353"/>
        <end position="375"/>
    </location>
</feature>
<protein>
    <recommendedName>
        <fullName evidence="2">Heparan-alpha-glucosaminide N-acetyltransferase catalytic domain-containing protein</fullName>
    </recommendedName>
</protein>
<feature type="transmembrane region" description="Helical" evidence="1">
    <location>
        <begin position="140"/>
        <end position="156"/>
    </location>
</feature>
<keyword evidence="1" id="KW-0812">Transmembrane</keyword>
<dbReference type="EMBL" id="CAKOFQ010006668">
    <property type="protein sequence ID" value="CAH1957054.1"/>
    <property type="molecule type" value="Genomic_DNA"/>
</dbReference>
<feature type="transmembrane region" description="Helical" evidence="1">
    <location>
        <begin position="208"/>
        <end position="230"/>
    </location>
</feature>
<evidence type="ECO:0000313" key="3">
    <source>
        <dbReference type="EMBL" id="CAH1957054.1"/>
    </source>
</evidence>
<feature type="transmembrane region" description="Helical" evidence="1">
    <location>
        <begin position="59"/>
        <end position="79"/>
    </location>
</feature>
<dbReference type="InterPro" id="IPR012429">
    <property type="entry name" value="HGSNAT_cat"/>
</dbReference>